<keyword evidence="5 11" id="KW-0274">FAD</keyword>
<dbReference type="PANTHER" id="PTHR43539:SF56">
    <property type="entry name" value="EXPRESSED PROTEIN"/>
    <property type="match status" value="1"/>
</dbReference>
<dbReference type="AlphaFoldDB" id="A0AAV8TD70"/>
<dbReference type="PRINTS" id="PR00411">
    <property type="entry name" value="PNDRDTASEI"/>
</dbReference>
<keyword evidence="13" id="KW-1185">Reference proteome</keyword>
<dbReference type="PANTHER" id="PTHR43539">
    <property type="entry name" value="FLAVIN-BINDING MONOOXYGENASE-LIKE PROTEIN (AFU_ORTHOLOGUE AFUA_4G09220)"/>
    <property type="match status" value="1"/>
</dbReference>
<keyword evidence="6" id="KW-0521">NADP</keyword>
<evidence type="ECO:0000256" key="10">
    <source>
        <dbReference type="ARBA" id="ARBA00047707"/>
    </source>
</evidence>
<evidence type="ECO:0000256" key="4">
    <source>
        <dbReference type="ARBA" id="ARBA00022630"/>
    </source>
</evidence>
<dbReference type="GO" id="GO:0004499">
    <property type="term" value="F:N,N-dimethylaniline monooxygenase activity"/>
    <property type="evidence" value="ECO:0007669"/>
    <property type="project" value="InterPro"/>
</dbReference>
<dbReference type="Pfam" id="PF00743">
    <property type="entry name" value="FMO-like"/>
    <property type="match status" value="1"/>
</dbReference>
<organism evidence="12 13">
    <name type="scientific">Erythroxylum novogranatense</name>
    <dbReference type="NCBI Taxonomy" id="1862640"/>
    <lineage>
        <taxon>Eukaryota</taxon>
        <taxon>Viridiplantae</taxon>
        <taxon>Streptophyta</taxon>
        <taxon>Embryophyta</taxon>
        <taxon>Tracheophyta</taxon>
        <taxon>Spermatophyta</taxon>
        <taxon>Magnoliopsida</taxon>
        <taxon>eudicotyledons</taxon>
        <taxon>Gunneridae</taxon>
        <taxon>Pentapetalae</taxon>
        <taxon>rosids</taxon>
        <taxon>fabids</taxon>
        <taxon>Malpighiales</taxon>
        <taxon>Erythroxylaceae</taxon>
        <taxon>Erythroxylum</taxon>
    </lineage>
</organism>
<evidence type="ECO:0000256" key="11">
    <source>
        <dbReference type="RuleBase" id="RU361177"/>
    </source>
</evidence>
<sequence length="427" mass="47485">MAVYPEATRDDKCNAIFDAQLKMSQSRCVCIPGPVIIGAGPSGLAVAACLKERGVPFLILEKEDCLGSLWKLKTYDRLQLHLPKEFCQLPHMSFSPDFPTYPTKQQFISYLETYAKYFSIEPMFRQKVQSAIYDATLRFWRVQTNESEFICRWLIVATGENAEEVVPDIAGISEFKGKLLHTSRYKDGADAKGSKVLVVGCGNSGMEVSLDLCNNGAQVFLSVRNKLHILPRDILGRSTFALSMWLLNWFPVKMVDWFLLRCSQVILGDTIRTGIRRPEIGPLELKNSVGKTPVLDVGAFAKIKSGDIKVVPGVKRFLTTGAEFADGQVEEFDLIITATGYRSNAKSWLKEDSFFSDEDGFPRNSFPNNWKGKDGLYSVGFSRRGLSGVSVDAHKVAEDIAGQWNSEASNTTESHLLGKRCRGGFAT</sequence>
<dbReference type="GO" id="GO:0050660">
    <property type="term" value="F:flavin adenine dinucleotide binding"/>
    <property type="evidence" value="ECO:0007669"/>
    <property type="project" value="InterPro"/>
</dbReference>
<dbReference type="FunFam" id="3.50.50.60:FF:000100">
    <property type="entry name" value="Flavin-containing monooxygenase"/>
    <property type="match status" value="1"/>
</dbReference>
<evidence type="ECO:0000256" key="7">
    <source>
        <dbReference type="ARBA" id="ARBA00023002"/>
    </source>
</evidence>
<dbReference type="GO" id="GO:0050661">
    <property type="term" value="F:NADP binding"/>
    <property type="evidence" value="ECO:0007669"/>
    <property type="project" value="InterPro"/>
</dbReference>
<keyword evidence="7 11" id="KW-0560">Oxidoreductase</keyword>
<comment type="caution">
    <text evidence="12">The sequence shown here is derived from an EMBL/GenBank/DDBJ whole genome shotgun (WGS) entry which is preliminary data.</text>
</comment>
<evidence type="ECO:0000313" key="13">
    <source>
        <dbReference type="Proteomes" id="UP001159364"/>
    </source>
</evidence>
<dbReference type="EMBL" id="JAIWQS010000005">
    <property type="protein sequence ID" value="KAJ8764244.1"/>
    <property type="molecule type" value="Genomic_DNA"/>
</dbReference>
<evidence type="ECO:0000256" key="3">
    <source>
        <dbReference type="ARBA" id="ARBA00009183"/>
    </source>
</evidence>
<dbReference type="SUPFAM" id="SSF51905">
    <property type="entry name" value="FAD/NAD(P)-binding domain"/>
    <property type="match status" value="2"/>
</dbReference>
<dbReference type="Proteomes" id="UP001159364">
    <property type="component" value="Linkage Group LG05"/>
</dbReference>
<protein>
    <recommendedName>
        <fullName evidence="11">Flavin-containing monooxygenase</fullName>
        <ecNumber evidence="11">1.-.-.-</ecNumber>
    </recommendedName>
</protein>
<evidence type="ECO:0000256" key="6">
    <source>
        <dbReference type="ARBA" id="ARBA00022857"/>
    </source>
</evidence>
<evidence type="ECO:0000256" key="5">
    <source>
        <dbReference type="ARBA" id="ARBA00022827"/>
    </source>
</evidence>
<name>A0AAV8TD70_9ROSI</name>
<dbReference type="InterPro" id="IPR036188">
    <property type="entry name" value="FAD/NAD-bd_sf"/>
</dbReference>
<dbReference type="GO" id="GO:0103075">
    <property type="term" value="F:indole-3-pyruvate monooxygenase activity"/>
    <property type="evidence" value="ECO:0007669"/>
    <property type="project" value="UniProtKB-EC"/>
</dbReference>
<reference evidence="12 13" key="1">
    <citation type="submission" date="2021-09" db="EMBL/GenBank/DDBJ databases">
        <title>Genomic insights and catalytic innovation underlie evolution of tropane alkaloids biosynthesis.</title>
        <authorList>
            <person name="Wang Y.-J."/>
            <person name="Tian T."/>
            <person name="Huang J.-P."/>
            <person name="Huang S.-X."/>
        </authorList>
    </citation>
    <scope>NUCLEOTIDE SEQUENCE [LARGE SCALE GENOMIC DNA]</scope>
    <source>
        <strain evidence="12">KIB-2018</strain>
        <tissue evidence="12">Leaf</tissue>
    </source>
</reference>
<dbReference type="PRINTS" id="PR00368">
    <property type="entry name" value="FADPNR"/>
</dbReference>
<comment type="cofactor">
    <cofactor evidence="1 11">
        <name>FAD</name>
        <dbReference type="ChEBI" id="CHEBI:57692"/>
    </cofactor>
</comment>
<evidence type="ECO:0000256" key="9">
    <source>
        <dbReference type="ARBA" id="ARBA00023070"/>
    </source>
</evidence>
<accession>A0AAV8TD70</accession>
<evidence type="ECO:0000256" key="1">
    <source>
        <dbReference type="ARBA" id="ARBA00001974"/>
    </source>
</evidence>
<evidence type="ECO:0000256" key="8">
    <source>
        <dbReference type="ARBA" id="ARBA00023033"/>
    </source>
</evidence>
<evidence type="ECO:0000313" key="12">
    <source>
        <dbReference type="EMBL" id="KAJ8764244.1"/>
    </source>
</evidence>
<dbReference type="EC" id="1.-.-.-" evidence="11"/>
<comment type="pathway">
    <text evidence="2">Plant hormone metabolism; auxin biosynthesis.</text>
</comment>
<dbReference type="Gene3D" id="3.50.50.60">
    <property type="entry name" value="FAD/NAD(P)-binding domain"/>
    <property type="match status" value="1"/>
</dbReference>
<gene>
    <name evidence="12" type="ORF">K2173_005984</name>
</gene>
<keyword evidence="4 11" id="KW-0285">Flavoprotein</keyword>
<proteinExistence type="inferred from homology"/>
<evidence type="ECO:0000256" key="2">
    <source>
        <dbReference type="ARBA" id="ARBA00004814"/>
    </source>
</evidence>
<dbReference type="GO" id="GO:0009851">
    <property type="term" value="P:auxin biosynthetic process"/>
    <property type="evidence" value="ECO:0007669"/>
    <property type="project" value="UniProtKB-KW"/>
</dbReference>
<keyword evidence="9" id="KW-0073">Auxin biosynthesis</keyword>
<dbReference type="InterPro" id="IPR050982">
    <property type="entry name" value="Auxin_biosynth/cation_transpt"/>
</dbReference>
<dbReference type="InterPro" id="IPR020946">
    <property type="entry name" value="Flavin_mOase-like"/>
</dbReference>
<keyword evidence="8 11" id="KW-0503">Monooxygenase</keyword>
<comment type="similarity">
    <text evidence="3 11">Belongs to the FMO family.</text>
</comment>
<comment type="catalytic activity">
    <reaction evidence="10">
        <text>indole-3-pyruvate + NADPH + O2 + H(+) = (indol-3-yl)acetate + CO2 + NADP(+) + H2O</text>
        <dbReference type="Rhea" id="RHEA:34331"/>
        <dbReference type="ChEBI" id="CHEBI:15377"/>
        <dbReference type="ChEBI" id="CHEBI:15378"/>
        <dbReference type="ChEBI" id="CHEBI:15379"/>
        <dbReference type="ChEBI" id="CHEBI:16526"/>
        <dbReference type="ChEBI" id="CHEBI:17640"/>
        <dbReference type="ChEBI" id="CHEBI:30854"/>
        <dbReference type="ChEBI" id="CHEBI:57783"/>
        <dbReference type="ChEBI" id="CHEBI:58349"/>
        <dbReference type="EC" id="1.14.13.168"/>
    </reaction>
</comment>